<name>A0A9N9SCL3_PHACE</name>
<evidence type="ECO:0000259" key="3">
    <source>
        <dbReference type="PROSITE" id="PS51390"/>
    </source>
</evidence>
<dbReference type="GO" id="GO:0006020">
    <property type="term" value="P:inositol metabolic process"/>
    <property type="evidence" value="ECO:0007669"/>
    <property type="project" value="TreeGrafter"/>
</dbReference>
<dbReference type="Proteomes" id="UP001153737">
    <property type="component" value="Chromosome 1"/>
</dbReference>
<dbReference type="PANTHER" id="PTHR12750">
    <property type="entry name" value="DIPHOSPHOINOSITOL PENTAKISPHOSPHATE KINASE"/>
    <property type="match status" value="1"/>
</dbReference>
<keyword evidence="5" id="KW-1185">Reference proteome</keyword>
<dbReference type="GO" id="GO:0033857">
    <property type="term" value="F:5-diphosphoinositol pentakisphosphate 1-kinase activity"/>
    <property type="evidence" value="ECO:0007669"/>
    <property type="project" value="TreeGrafter"/>
</dbReference>
<dbReference type="GO" id="GO:0000828">
    <property type="term" value="F:inositol hexakisphosphate kinase activity"/>
    <property type="evidence" value="ECO:0007669"/>
    <property type="project" value="TreeGrafter"/>
</dbReference>
<dbReference type="CDD" id="cd00199">
    <property type="entry name" value="WAP"/>
    <property type="match status" value="1"/>
</dbReference>
<dbReference type="AlphaFoldDB" id="A0A9N9SCL3"/>
<evidence type="ECO:0000256" key="2">
    <source>
        <dbReference type="ARBA" id="ARBA00034629"/>
    </source>
</evidence>
<organism evidence="4 5">
    <name type="scientific">Phaedon cochleariae</name>
    <name type="common">Mustard beetle</name>
    <dbReference type="NCBI Taxonomy" id="80249"/>
    <lineage>
        <taxon>Eukaryota</taxon>
        <taxon>Metazoa</taxon>
        <taxon>Ecdysozoa</taxon>
        <taxon>Arthropoda</taxon>
        <taxon>Hexapoda</taxon>
        <taxon>Insecta</taxon>
        <taxon>Pterygota</taxon>
        <taxon>Neoptera</taxon>
        <taxon>Endopterygota</taxon>
        <taxon>Coleoptera</taxon>
        <taxon>Polyphaga</taxon>
        <taxon>Cucujiformia</taxon>
        <taxon>Chrysomeloidea</taxon>
        <taxon>Chrysomelidae</taxon>
        <taxon>Chrysomelinae</taxon>
        <taxon>Chrysomelini</taxon>
        <taxon>Phaedon</taxon>
    </lineage>
</organism>
<dbReference type="InterPro" id="IPR040557">
    <property type="entry name" value="VIP1_N"/>
</dbReference>
<sequence length="269" mass="30535">MEWAWLKDWWRLKKWRKYRRTSDTESMCFCDECLDNEGDLELCDPNDESLSPQDMEEDGGKVVIVGVCAMEKKTQSKPMKEILTRLQEFEYIKVTVFEEDVILHWQNSKVGSRDRDTHCMALPIVTRTDPYVYTLQSGTTSKPLPDILEWIFSPPIQLLDLITVHPGSLSCVKPGSCPNLEINDNNCEEECRTDADCTLHLKCCSTGCGTACVDPTPPAQLVTQQPQPAYTEGPIEAQCKVTEISEIMYSSQKNTHRVVNTTECINLSD</sequence>
<comment type="catalytic activity">
    <reaction evidence="2">
        <text>1D-myo-inositol hexakisphosphate + ATP = 1-diphospho-1D-myo-inositol 2,3,4,5,6-pentakisphosphate + ADP</text>
        <dbReference type="Rhea" id="RHEA:37459"/>
        <dbReference type="ChEBI" id="CHEBI:30616"/>
        <dbReference type="ChEBI" id="CHEBI:58130"/>
        <dbReference type="ChEBI" id="CHEBI:74946"/>
        <dbReference type="ChEBI" id="CHEBI:456216"/>
        <dbReference type="EC" id="2.7.4.24"/>
    </reaction>
    <physiologicalReaction direction="left-to-right" evidence="2">
        <dbReference type="Rhea" id="RHEA:37460"/>
    </physiologicalReaction>
</comment>
<gene>
    <name evidence="4" type="ORF">PHAECO_LOCUS1138</name>
</gene>
<reference evidence="4" key="1">
    <citation type="submission" date="2022-01" db="EMBL/GenBank/DDBJ databases">
        <authorList>
            <person name="King R."/>
        </authorList>
    </citation>
    <scope>NUCLEOTIDE SEQUENCE</scope>
</reference>
<dbReference type="GO" id="GO:0005829">
    <property type="term" value="C:cytosol"/>
    <property type="evidence" value="ECO:0007669"/>
    <property type="project" value="TreeGrafter"/>
</dbReference>
<dbReference type="Pfam" id="PF00095">
    <property type="entry name" value="WAP"/>
    <property type="match status" value="1"/>
</dbReference>
<dbReference type="Pfam" id="PF18086">
    <property type="entry name" value="PPIP5K2_N"/>
    <property type="match status" value="1"/>
</dbReference>
<reference evidence="4" key="2">
    <citation type="submission" date="2022-10" db="EMBL/GenBank/DDBJ databases">
        <authorList>
            <consortium name="ENA_rothamsted_submissions"/>
            <consortium name="culmorum"/>
            <person name="King R."/>
        </authorList>
    </citation>
    <scope>NUCLEOTIDE SEQUENCE</scope>
</reference>
<dbReference type="InterPro" id="IPR036645">
    <property type="entry name" value="Elafin-like_sf"/>
</dbReference>
<dbReference type="SUPFAM" id="SSF57256">
    <property type="entry name" value="Elafin-like"/>
    <property type="match status" value="1"/>
</dbReference>
<comment type="catalytic activity">
    <reaction evidence="1">
        <text>5-diphospho-1D-myo-inositol 1,2,3,4,6-pentakisphosphate + ATP + H(+) = 1,5-bis(diphospho)-1D-myo-inositol 2,3,4,6-tetrakisphosphate + ADP</text>
        <dbReference type="Rhea" id="RHEA:10276"/>
        <dbReference type="ChEBI" id="CHEBI:15378"/>
        <dbReference type="ChEBI" id="CHEBI:30616"/>
        <dbReference type="ChEBI" id="CHEBI:58628"/>
        <dbReference type="ChEBI" id="CHEBI:77983"/>
        <dbReference type="ChEBI" id="CHEBI:456216"/>
        <dbReference type="EC" id="2.7.4.24"/>
    </reaction>
    <physiologicalReaction direction="left-to-right" evidence="1">
        <dbReference type="Rhea" id="RHEA:10277"/>
    </physiologicalReaction>
</comment>
<evidence type="ECO:0000313" key="4">
    <source>
        <dbReference type="EMBL" id="CAG9813461.1"/>
    </source>
</evidence>
<accession>A0A9N9SCL3</accession>
<evidence type="ECO:0000313" key="5">
    <source>
        <dbReference type="Proteomes" id="UP001153737"/>
    </source>
</evidence>
<dbReference type="PROSITE" id="PS51390">
    <property type="entry name" value="WAP"/>
    <property type="match status" value="1"/>
</dbReference>
<dbReference type="InterPro" id="IPR037446">
    <property type="entry name" value="His_Pase_VIP1"/>
</dbReference>
<protein>
    <recommendedName>
        <fullName evidence="3">WAP domain-containing protein</fullName>
    </recommendedName>
</protein>
<dbReference type="Gene3D" id="3.40.50.11950">
    <property type="match status" value="1"/>
</dbReference>
<dbReference type="EMBL" id="OU896707">
    <property type="protein sequence ID" value="CAG9813461.1"/>
    <property type="molecule type" value="Genomic_DNA"/>
</dbReference>
<dbReference type="Gene3D" id="4.10.75.10">
    <property type="entry name" value="Elafin-like"/>
    <property type="match status" value="1"/>
</dbReference>
<dbReference type="InterPro" id="IPR008197">
    <property type="entry name" value="WAP_dom"/>
</dbReference>
<dbReference type="GO" id="GO:0030414">
    <property type="term" value="F:peptidase inhibitor activity"/>
    <property type="evidence" value="ECO:0007669"/>
    <property type="project" value="InterPro"/>
</dbReference>
<proteinExistence type="predicted"/>
<feature type="domain" description="WAP" evidence="3">
    <location>
        <begin position="170"/>
        <end position="216"/>
    </location>
</feature>
<dbReference type="GO" id="GO:0005576">
    <property type="term" value="C:extracellular region"/>
    <property type="evidence" value="ECO:0007669"/>
    <property type="project" value="InterPro"/>
</dbReference>
<evidence type="ECO:0000256" key="1">
    <source>
        <dbReference type="ARBA" id="ARBA00033696"/>
    </source>
</evidence>
<dbReference type="SMART" id="SM00217">
    <property type="entry name" value="WAP"/>
    <property type="match status" value="1"/>
</dbReference>
<dbReference type="PRINTS" id="PR00003">
    <property type="entry name" value="4DISULPHCORE"/>
</dbReference>
<dbReference type="PANTHER" id="PTHR12750:SF9">
    <property type="entry name" value="INOSITOL HEXAKISPHOSPHATE AND DIPHOSPHOINOSITOL-PENTAKISPHOSPHATE KINASE"/>
    <property type="match status" value="1"/>
</dbReference>
<dbReference type="OrthoDB" id="18042at2759"/>
<dbReference type="GO" id="GO:0032958">
    <property type="term" value="P:inositol phosphate biosynthetic process"/>
    <property type="evidence" value="ECO:0007669"/>
    <property type="project" value="TreeGrafter"/>
</dbReference>